<dbReference type="AlphaFoldDB" id="G2ZV09"/>
<dbReference type="EMBL" id="FR854082">
    <property type="protein sequence ID" value="CCA82905.1"/>
    <property type="molecule type" value="Genomic_DNA"/>
</dbReference>
<accession>G2ZV09</accession>
<evidence type="ECO:0000313" key="2">
    <source>
        <dbReference type="EMBL" id="CCA82905.1"/>
    </source>
</evidence>
<protein>
    <submittedName>
        <fullName evidence="2">Uncharacterized protein</fullName>
    </submittedName>
</protein>
<proteinExistence type="predicted"/>
<evidence type="ECO:0000256" key="1">
    <source>
        <dbReference type="SAM" id="MobiDB-lite"/>
    </source>
</evidence>
<sequence>MLEGPWGAKYPTIVQSWAARLGARHAVLRVCAGDSTGHLHDQCHREPEHAVTQDHQDARSLPQ</sequence>
<gene>
    <name evidence="2" type="ORF">BDB_mp60069</name>
</gene>
<reference evidence="2" key="1">
    <citation type="journal article" date="2011" name="PLoS ONE">
        <title>Ralstonia syzygii, the Blood Disease Bacterium and some Asian R. solanacearum strains form a single genomic species despite divergent lifestyles.</title>
        <authorList>
            <person name="Remenant B."/>
            <person name="de Cambiaire J.C."/>
            <person name="Cellier G."/>
            <person name="Jacobs J.M."/>
            <person name="Mangenot S."/>
            <person name="Barbe V."/>
            <person name="Lajus A."/>
            <person name="Vallenet D."/>
            <person name="Medigue C."/>
            <person name="Fegan M."/>
            <person name="Allen C."/>
            <person name="Prior P."/>
        </authorList>
    </citation>
    <scope>NUCLEOTIDE SEQUENCE</scope>
    <source>
        <strain evidence="2">R229</strain>
    </source>
</reference>
<feature type="region of interest" description="Disordered" evidence="1">
    <location>
        <begin position="37"/>
        <end position="63"/>
    </location>
</feature>
<organism evidence="2">
    <name type="scientific">blood disease bacterium R229</name>
    <dbReference type="NCBI Taxonomy" id="741978"/>
    <lineage>
        <taxon>Bacteria</taxon>
        <taxon>Pseudomonadati</taxon>
        <taxon>Pseudomonadota</taxon>
        <taxon>Betaproteobacteria</taxon>
        <taxon>Burkholderiales</taxon>
        <taxon>Burkholderiaceae</taxon>
        <taxon>Ralstonia</taxon>
        <taxon>Ralstonia solanacearum species complex</taxon>
    </lineage>
</organism>
<reference evidence="2" key="2">
    <citation type="submission" date="2011-04" db="EMBL/GenBank/DDBJ databases">
        <authorList>
            <person name="Genoscope - CEA"/>
        </authorList>
    </citation>
    <scope>NUCLEOTIDE SEQUENCE</scope>
    <source>
        <strain evidence="2">R229</strain>
    </source>
</reference>
<name>G2ZV09_9RALS</name>